<dbReference type="GO" id="GO:0008201">
    <property type="term" value="F:heparin binding"/>
    <property type="evidence" value="ECO:0007669"/>
    <property type="project" value="UniProtKB-KW"/>
</dbReference>
<organism evidence="19 20">
    <name type="scientific">Danionella cerebrum</name>
    <dbReference type="NCBI Taxonomy" id="2873325"/>
    <lineage>
        <taxon>Eukaryota</taxon>
        <taxon>Metazoa</taxon>
        <taxon>Chordata</taxon>
        <taxon>Craniata</taxon>
        <taxon>Vertebrata</taxon>
        <taxon>Euteleostomi</taxon>
        <taxon>Actinopterygii</taxon>
        <taxon>Neopterygii</taxon>
        <taxon>Teleostei</taxon>
        <taxon>Ostariophysi</taxon>
        <taxon>Cypriniformes</taxon>
        <taxon>Danionidae</taxon>
        <taxon>Danioninae</taxon>
        <taxon>Danionella</taxon>
    </lineage>
</organism>
<keyword evidence="5 14" id="KW-0245">EGF-like domain</keyword>
<feature type="transmembrane region" description="Helical" evidence="16">
    <location>
        <begin position="175"/>
        <end position="197"/>
    </location>
</feature>
<sequence>MNTLRLGRCVYFLVLLSMRTGASVDRYESAKPGTTLSPFHSPVTTNITSGGLHLDNGTSVEQVEEVDYEEYFDLSGDFEINHPKVAFSTRPKDPSALPTTEKRKERRKGKGKGKGRKKNPCLKEFKDFCIHGACHYLRELRTHSCVCHGGYSGERCHIFTLPVGKEEQRYSRTTALAVIAVVLSLMCLAVIAILLALRCSACFQTDITKKMTPKWKEKKRSNWRRHQYNSDKTGNHDYLQSRQPFCVLLVPSSFGDCLHWHEWRLNYFSSAICSSSRTF</sequence>
<keyword evidence="7 16" id="KW-0812">Transmembrane</keyword>
<dbReference type="PANTHER" id="PTHR10740">
    <property type="entry name" value="TRANSFORMING GROWTH FACTOR ALPHA"/>
    <property type="match status" value="1"/>
</dbReference>
<evidence type="ECO:0000259" key="18">
    <source>
        <dbReference type="PROSITE" id="PS50026"/>
    </source>
</evidence>
<evidence type="ECO:0000256" key="11">
    <source>
        <dbReference type="ARBA" id="ARBA00023136"/>
    </source>
</evidence>
<evidence type="ECO:0000313" key="20">
    <source>
        <dbReference type="Proteomes" id="UP000316079"/>
    </source>
</evidence>
<dbReference type="InterPro" id="IPR000742">
    <property type="entry name" value="EGF"/>
</dbReference>
<name>A0A553R5Q5_9TELE</name>
<evidence type="ECO:0000256" key="2">
    <source>
        <dbReference type="ARBA" id="ARBA00004251"/>
    </source>
</evidence>
<dbReference type="PANTHER" id="PTHR10740:SF4">
    <property type="entry name" value="PROHEPARIN-BINDING EGF-LIKE GROWTH FACTOR"/>
    <property type="match status" value="1"/>
</dbReference>
<keyword evidence="6" id="KW-0358">Heparin-binding</keyword>
<dbReference type="AlphaFoldDB" id="A0A553R5Q5"/>
<dbReference type="GO" id="GO:0005615">
    <property type="term" value="C:extracellular space"/>
    <property type="evidence" value="ECO:0007669"/>
    <property type="project" value="TreeGrafter"/>
</dbReference>
<dbReference type="PROSITE" id="PS01186">
    <property type="entry name" value="EGF_2"/>
    <property type="match status" value="1"/>
</dbReference>
<feature type="domain" description="EGF-like" evidence="18">
    <location>
        <begin position="117"/>
        <end position="157"/>
    </location>
</feature>
<keyword evidence="11 16" id="KW-0472">Membrane</keyword>
<dbReference type="FunFam" id="2.10.25.10:FF:000158">
    <property type="entry name" value="proheparin-binding EGF-like growth factor"/>
    <property type="match status" value="1"/>
</dbReference>
<keyword evidence="10" id="KW-0339">Growth factor</keyword>
<evidence type="ECO:0000256" key="5">
    <source>
        <dbReference type="ARBA" id="ARBA00022536"/>
    </source>
</evidence>
<proteinExistence type="predicted"/>
<evidence type="ECO:0000256" key="14">
    <source>
        <dbReference type="PROSITE-ProRule" id="PRU00076"/>
    </source>
</evidence>
<dbReference type="GO" id="GO:0005886">
    <property type="term" value="C:plasma membrane"/>
    <property type="evidence" value="ECO:0007669"/>
    <property type="project" value="UniProtKB-SubCell"/>
</dbReference>
<dbReference type="GO" id="GO:0008083">
    <property type="term" value="F:growth factor activity"/>
    <property type="evidence" value="ECO:0007669"/>
    <property type="project" value="UniProtKB-KW"/>
</dbReference>
<keyword evidence="20" id="KW-1185">Reference proteome</keyword>
<feature type="compositionally biased region" description="Basic residues" evidence="15">
    <location>
        <begin position="104"/>
        <end position="117"/>
    </location>
</feature>
<evidence type="ECO:0000256" key="4">
    <source>
        <dbReference type="ARBA" id="ARBA00022525"/>
    </source>
</evidence>
<evidence type="ECO:0000256" key="1">
    <source>
        <dbReference type="ARBA" id="ARBA00004239"/>
    </source>
</evidence>
<keyword evidence="4" id="KW-0964">Secreted</keyword>
<evidence type="ECO:0000256" key="6">
    <source>
        <dbReference type="ARBA" id="ARBA00022674"/>
    </source>
</evidence>
<dbReference type="GO" id="GO:0008284">
    <property type="term" value="P:positive regulation of cell population proliferation"/>
    <property type="evidence" value="ECO:0007669"/>
    <property type="project" value="TreeGrafter"/>
</dbReference>
<keyword evidence="8 17" id="KW-0732">Signal</keyword>
<comment type="subcellular location">
    <subcellularLocation>
        <location evidence="2">Cell membrane</location>
        <topology evidence="2">Single-pass type I membrane protein</topology>
    </subcellularLocation>
    <subcellularLocation>
        <location evidence="1">Secreted</location>
        <location evidence="1">Extracellular space</location>
    </subcellularLocation>
</comment>
<dbReference type="GO" id="GO:0005154">
    <property type="term" value="F:epidermal growth factor receptor binding"/>
    <property type="evidence" value="ECO:0007669"/>
    <property type="project" value="TreeGrafter"/>
</dbReference>
<accession>A0A553R5Q5</accession>
<comment type="caution">
    <text evidence="19">The sequence shown here is derived from an EMBL/GenBank/DDBJ whole genome shotgun (WGS) entry which is preliminary data.</text>
</comment>
<evidence type="ECO:0000256" key="12">
    <source>
        <dbReference type="ARBA" id="ARBA00023157"/>
    </source>
</evidence>
<feature type="region of interest" description="Disordered" evidence="15">
    <location>
        <begin position="85"/>
        <end position="117"/>
    </location>
</feature>
<dbReference type="GO" id="GO:0007173">
    <property type="term" value="P:epidermal growth factor receptor signaling pathway"/>
    <property type="evidence" value="ECO:0007669"/>
    <property type="project" value="TreeGrafter"/>
</dbReference>
<dbReference type="Proteomes" id="UP000316079">
    <property type="component" value="Unassembled WGS sequence"/>
</dbReference>
<reference evidence="19 20" key="1">
    <citation type="journal article" date="2019" name="Sci. Data">
        <title>Hybrid genome assembly and annotation of Danionella translucida.</title>
        <authorList>
            <person name="Kadobianskyi M."/>
            <person name="Schulze L."/>
            <person name="Schuelke M."/>
            <person name="Judkewitz B."/>
        </authorList>
    </citation>
    <scope>NUCLEOTIDE SEQUENCE [LARGE SCALE GENOMIC DNA]</scope>
    <source>
        <strain evidence="19 20">Bolton</strain>
    </source>
</reference>
<evidence type="ECO:0000256" key="15">
    <source>
        <dbReference type="SAM" id="MobiDB-lite"/>
    </source>
</evidence>
<evidence type="ECO:0000256" key="7">
    <source>
        <dbReference type="ARBA" id="ARBA00022692"/>
    </source>
</evidence>
<evidence type="ECO:0000256" key="3">
    <source>
        <dbReference type="ARBA" id="ARBA00022475"/>
    </source>
</evidence>
<evidence type="ECO:0000256" key="16">
    <source>
        <dbReference type="SAM" id="Phobius"/>
    </source>
</evidence>
<comment type="caution">
    <text evidence="14">Lacks conserved residue(s) required for the propagation of feature annotation.</text>
</comment>
<dbReference type="OrthoDB" id="8780145at2759"/>
<keyword evidence="12 14" id="KW-1015">Disulfide bond</keyword>
<dbReference type="PROSITE" id="PS00022">
    <property type="entry name" value="EGF_1"/>
    <property type="match status" value="1"/>
</dbReference>
<feature type="signal peptide" evidence="17">
    <location>
        <begin position="1"/>
        <end position="24"/>
    </location>
</feature>
<evidence type="ECO:0000313" key="19">
    <source>
        <dbReference type="EMBL" id="TRY97511.1"/>
    </source>
</evidence>
<dbReference type="EMBL" id="SRMA01025221">
    <property type="protein sequence ID" value="TRY97511.1"/>
    <property type="molecule type" value="Genomic_DNA"/>
</dbReference>
<dbReference type="Gene3D" id="2.10.25.10">
    <property type="entry name" value="Laminin"/>
    <property type="match status" value="1"/>
</dbReference>
<evidence type="ECO:0000256" key="13">
    <source>
        <dbReference type="ARBA" id="ARBA00040098"/>
    </source>
</evidence>
<evidence type="ECO:0000256" key="17">
    <source>
        <dbReference type="SAM" id="SignalP"/>
    </source>
</evidence>
<evidence type="ECO:0000256" key="9">
    <source>
        <dbReference type="ARBA" id="ARBA00022989"/>
    </source>
</evidence>
<gene>
    <name evidence="19" type="ORF">DNTS_000316</name>
</gene>
<keyword evidence="3" id="KW-1003">Cell membrane</keyword>
<feature type="disulfide bond" evidence="14">
    <location>
        <begin position="147"/>
        <end position="156"/>
    </location>
</feature>
<protein>
    <recommendedName>
        <fullName evidence="13">Proheparin-binding EGF-like growth factor</fullName>
    </recommendedName>
</protein>
<evidence type="ECO:0000256" key="10">
    <source>
        <dbReference type="ARBA" id="ARBA00023030"/>
    </source>
</evidence>
<dbReference type="PROSITE" id="PS50026">
    <property type="entry name" value="EGF_3"/>
    <property type="match status" value="1"/>
</dbReference>
<dbReference type="SUPFAM" id="SSF57196">
    <property type="entry name" value="EGF/Laminin"/>
    <property type="match status" value="1"/>
</dbReference>
<feature type="chain" id="PRO_5022043390" description="Proheparin-binding EGF-like growth factor" evidence="17">
    <location>
        <begin position="25"/>
        <end position="279"/>
    </location>
</feature>
<evidence type="ECO:0000256" key="8">
    <source>
        <dbReference type="ARBA" id="ARBA00022729"/>
    </source>
</evidence>
<dbReference type="STRING" id="623744.A0A553R5Q5"/>
<keyword evidence="9 16" id="KW-1133">Transmembrane helix</keyword>